<dbReference type="RefSeq" id="WP_152572975.1">
    <property type="nucleotide sequence ID" value="NZ_VIKU02000001.1"/>
</dbReference>
<dbReference type="InterPro" id="IPR036388">
    <property type="entry name" value="WH-like_DNA-bd_sf"/>
</dbReference>
<dbReference type="PANTHER" id="PTHR43736">
    <property type="entry name" value="ADP-RIBOSE PYROPHOSPHATASE"/>
    <property type="match status" value="1"/>
</dbReference>
<gene>
    <name evidence="2" type="ORF">FK220_003985</name>
</gene>
<dbReference type="InterPro" id="IPR054105">
    <property type="entry name" value="WHD_NrtR"/>
</dbReference>
<sequence length="229" mass="27128">MTRHLNRTYTEIQQITLAVDCIIFGFNNKKLEVLLIHRGFEPEKDRWSLMGGFVGNEEDLDKAAYRVLKELSGLEDLYMEQVRTFGKSDRDPYERVVSTTYSALILKENYDAGLVEKYRARWFPVDALPNLIFDHEEMIASALRRLRRRVRTAPVGFNLLPKKFTLPQLQRLYEVVLNEEIDKRNFRKKIMMMDFLIKLDEKDKSESKKGAFLYQFNRVKYEHAKSFSL</sequence>
<dbReference type="AlphaFoldDB" id="A0A967AT47"/>
<dbReference type="Proteomes" id="UP000707206">
    <property type="component" value="Unassembled WGS sequence"/>
</dbReference>
<keyword evidence="3" id="KW-1185">Reference proteome</keyword>
<keyword evidence="2" id="KW-0378">Hydrolase</keyword>
<organism evidence="2 3">
    <name type="scientific">Pelagihabitans pacificus</name>
    <dbReference type="NCBI Taxonomy" id="2696054"/>
    <lineage>
        <taxon>Bacteria</taxon>
        <taxon>Pseudomonadati</taxon>
        <taxon>Bacteroidota</taxon>
        <taxon>Flavobacteriia</taxon>
        <taxon>Flavobacteriales</taxon>
        <taxon>Flavobacteriaceae</taxon>
        <taxon>Pelagihabitans</taxon>
    </lineage>
</organism>
<evidence type="ECO:0000313" key="3">
    <source>
        <dbReference type="Proteomes" id="UP000707206"/>
    </source>
</evidence>
<dbReference type="InterPro" id="IPR015797">
    <property type="entry name" value="NUDIX_hydrolase-like_dom_sf"/>
</dbReference>
<dbReference type="InterPro" id="IPR000086">
    <property type="entry name" value="NUDIX_hydrolase_dom"/>
</dbReference>
<dbReference type="EMBL" id="VIKU02000001">
    <property type="protein sequence ID" value="NHF58483.1"/>
    <property type="molecule type" value="Genomic_DNA"/>
</dbReference>
<evidence type="ECO:0000313" key="2">
    <source>
        <dbReference type="EMBL" id="NHF58483.1"/>
    </source>
</evidence>
<dbReference type="PROSITE" id="PS51462">
    <property type="entry name" value="NUDIX"/>
    <property type="match status" value="1"/>
</dbReference>
<dbReference type="Pfam" id="PF00293">
    <property type="entry name" value="NUDIX"/>
    <property type="match status" value="1"/>
</dbReference>
<dbReference type="CDD" id="cd18873">
    <property type="entry name" value="NUDIX_NadM_like"/>
    <property type="match status" value="1"/>
</dbReference>
<comment type="caution">
    <text evidence="2">The sequence shown here is derived from an EMBL/GenBank/DDBJ whole genome shotgun (WGS) entry which is preliminary data.</text>
</comment>
<dbReference type="GO" id="GO:0016787">
    <property type="term" value="F:hydrolase activity"/>
    <property type="evidence" value="ECO:0007669"/>
    <property type="project" value="UniProtKB-KW"/>
</dbReference>
<evidence type="ECO:0000259" key="1">
    <source>
        <dbReference type="PROSITE" id="PS51462"/>
    </source>
</evidence>
<feature type="domain" description="Nudix hydrolase" evidence="1">
    <location>
        <begin position="14"/>
        <end position="145"/>
    </location>
</feature>
<reference evidence="2" key="1">
    <citation type="submission" date="2019-07" db="EMBL/GenBank/DDBJ databases">
        <authorList>
            <person name="De-Chao Zhang Q."/>
        </authorList>
    </citation>
    <scope>NUCLEOTIDE SEQUENCE</scope>
    <source>
        <strain evidence="2">TP-CH-4</strain>
    </source>
</reference>
<protein>
    <submittedName>
        <fullName evidence="2">NUDIX hydrolase</fullName>
    </submittedName>
</protein>
<reference evidence="2" key="2">
    <citation type="submission" date="2020-03" db="EMBL/GenBank/DDBJ databases">
        <title>Flavobacteriaceae bacterium strain TP-CH-4, a member of the family Flavobacteriaceae isolated from a deep-sea seamount.</title>
        <authorList>
            <person name="Zhang D.-C."/>
        </authorList>
    </citation>
    <scope>NUCLEOTIDE SEQUENCE</scope>
    <source>
        <strain evidence="2">TP-CH-4</strain>
    </source>
</reference>
<name>A0A967AT47_9FLAO</name>
<dbReference type="PANTHER" id="PTHR43736:SF4">
    <property type="entry name" value="SLR1690 PROTEIN"/>
    <property type="match status" value="1"/>
</dbReference>
<dbReference type="InterPro" id="IPR036390">
    <property type="entry name" value="WH_DNA-bd_sf"/>
</dbReference>
<dbReference type="Pfam" id="PF21906">
    <property type="entry name" value="WHD_NrtR"/>
    <property type="match status" value="1"/>
</dbReference>
<accession>A0A967AT47</accession>
<dbReference type="SUPFAM" id="SSF46785">
    <property type="entry name" value="Winged helix' DNA-binding domain"/>
    <property type="match status" value="1"/>
</dbReference>
<dbReference type="Gene3D" id="1.10.10.10">
    <property type="entry name" value="Winged helix-like DNA-binding domain superfamily/Winged helix DNA-binding domain"/>
    <property type="match status" value="1"/>
</dbReference>
<proteinExistence type="predicted"/>
<dbReference type="Gene3D" id="3.90.79.10">
    <property type="entry name" value="Nucleoside Triphosphate Pyrophosphohydrolase"/>
    <property type="match status" value="1"/>
</dbReference>
<dbReference type="SUPFAM" id="SSF55811">
    <property type="entry name" value="Nudix"/>
    <property type="match status" value="1"/>
</dbReference>